<keyword evidence="2" id="KW-1133">Transmembrane helix</keyword>
<evidence type="ECO:0000313" key="3">
    <source>
        <dbReference type="EMBL" id="ANY77604.1"/>
    </source>
</evidence>
<feature type="compositionally biased region" description="Pro residues" evidence="1">
    <location>
        <begin position="125"/>
        <end position="143"/>
    </location>
</feature>
<evidence type="ECO:0000256" key="2">
    <source>
        <dbReference type="SAM" id="Phobius"/>
    </source>
</evidence>
<dbReference type="KEGG" id="moc:BB934_04615"/>
<protein>
    <submittedName>
        <fullName evidence="3">Uncharacterized protein</fullName>
    </submittedName>
</protein>
<accession>A0A1B2EC89</accession>
<dbReference type="EMBL" id="CP016616">
    <property type="protein sequence ID" value="ANY77604.1"/>
    <property type="molecule type" value="Genomic_DNA"/>
</dbReference>
<feature type="region of interest" description="Disordered" evidence="1">
    <location>
        <begin position="121"/>
        <end position="143"/>
    </location>
</feature>
<keyword evidence="2" id="KW-0812">Transmembrane</keyword>
<name>A0A1B2EC89_9HYPH</name>
<dbReference type="AlphaFoldDB" id="A0A1B2EC89"/>
<gene>
    <name evidence="3" type="ORF">BB934_04615</name>
</gene>
<keyword evidence="2" id="KW-0472">Membrane</keyword>
<evidence type="ECO:0000256" key="1">
    <source>
        <dbReference type="SAM" id="MobiDB-lite"/>
    </source>
</evidence>
<organism evidence="3">
    <name type="scientific">Microvirga ossetica</name>
    <dbReference type="NCBI Taxonomy" id="1882682"/>
    <lineage>
        <taxon>Bacteria</taxon>
        <taxon>Pseudomonadati</taxon>
        <taxon>Pseudomonadota</taxon>
        <taxon>Alphaproteobacteria</taxon>
        <taxon>Hyphomicrobiales</taxon>
        <taxon>Methylobacteriaceae</taxon>
        <taxon>Microvirga</taxon>
    </lineage>
</organism>
<feature type="transmembrane region" description="Helical" evidence="2">
    <location>
        <begin position="32"/>
        <end position="50"/>
    </location>
</feature>
<proteinExistence type="predicted"/>
<reference evidence="3" key="1">
    <citation type="submission" date="2016-07" db="EMBL/GenBank/DDBJ databases">
        <title>Microvirga ossetica sp. nov. a new species of rhizobia isolated from root nodules of the legume species Vicia alpestris Steven originated from North Ossetia region in the Caucasus.</title>
        <authorList>
            <person name="Safronova V.I."/>
            <person name="Kuznetsova I.G."/>
            <person name="Sazanova A.L."/>
            <person name="Belimov A."/>
            <person name="Andronov E."/>
            <person name="Osledkin Y.S."/>
            <person name="Onishchuk O.P."/>
            <person name="Kurchak O.N."/>
            <person name="Shaposhnikov A.I."/>
            <person name="Willems A."/>
            <person name="Tikhonovich I.A."/>
        </authorList>
    </citation>
    <scope>NUCLEOTIDE SEQUENCE [LARGE SCALE GENOMIC DNA]</scope>
    <source>
        <strain evidence="3">V5/3M</strain>
    </source>
</reference>
<sequence>MLSPQSASIQLAYATIAMSDAKRFDFVNLNRIILGFVQPFLALLLMTGIAQAEPCLFDDNDRARIIEHTLDTTSILTDDVVQAEKIASDEAEEGHGFGYALLPSWTGIVLDQARLIENGRASYPTAPPSHRPCAAPPTGPPLV</sequence>